<dbReference type="EMBL" id="BARW01012186">
    <property type="protein sequence ID" value="GAI81376.1"/>
    <property type="molecule type" value="Genomic_DNA"/>
</dbReference>
<dbReference type="AlphaFoldDB" id="X1SQF9"/>
<proteinExistence type="predicted"/>
<reference evidence="1" key="1">
    <citation type="journal article" date="2014" name="Front. Microbiol.">
        <title>High frequency of phylogenetically diverse reductive dehalogenase-homologous genes in deep subseafloor sedimentary metagenomes.</title>
        <authorList>
            <person name="Kawai M."/>
            <person name="Futagami T."/>
            <person name="Toyoda A."/>
            <person name="Takaki Y."/>
            <person name="Nishi S."/>
            <person name="Hori S."/>
            <person name="Arai W."/>
            <person name="Tsubouchi T."/>
            <person name="Morono Y."/>
            <person name="Uchiyama I."/>
            <person name="Ito T."/>
            <person name="Fujiyama A."/>
            <person name="Inagaki F."/>
            <person name="Takami H."/>
        </authorList>
    </citation>
    <scope>NUCLEOTIDE SEQUENCE</scope>
    <source>
        <strain evidence="1">Expedition CK06-06</strain>
    </source>
</reference>
<accession>X1SQF9</accession>
<evidence type="ECO:0000313" key="1">
    <source>
        <dbReference type="EMBL" id="GAI81376.1"/>
    </source>
</evidence>
<comment type="caution">
    <text evidence="1">The sequence shown here is derived from an EMBL/GenBank/DDBJ whole genome shotgun (WGS) entry which is preliminary data.</text>
</comment>
<protein>
    <submittedName>
        <fullName evidence="1">Uncharacterized protein</fullName>
    </submittedName>
</protein>
<gene>
    <name evidence="1" type="ORF">S12H4_23095</name>
</gene>
<sequence length="53" mass="6364">YIEGMGDFSVEDTGPFTEKNFHFDIWNLDIYKEDYEQAKKWGIKRIKVYVLGE</sequence>
<feature type="non-terminal residue" evidence="1">
    <location>
        <position position="1"/>
    </location>
</feature>
<name>X1SQF9_9ZZZZ</name>
<organism evidence="1">
    <name type="scientific">marine sediment metagenome</name>
    <dbReference type="NCBI Taxonomy" id="412755"/>
    <lineage>
        <taxon>unclassified sequences</taxon>
        <taxon>metagenomes</taxon>
        <taxon>ecological metagenomes</taxon>
    </lineage>
</organism>